<organism evidence="4 5">
    <name type="scientific">Pedobacter albus</name>
    <dbReference type="NCBI Taxonomy" id="3113905"/>
    <lineage>
        <taxon>Bacteria</taxon>
        <taxon>Pseudomonadati</taxon>
        <taxon>Bacteroidota</taxon>
        <taxon>Sphingobacteriia</taxon>
        <taxon>Sphingobacteriales</taxon>
        <taxon>Sphingobacteriaceae</taxon>
        <taxon>Pedobacter</taxon>
    </lineage>
</organism>
<proteinExistence type="predicted"/>
<feature type="signal peptide" evidence="2">
    <location>
        <begin position="1"/>
        <end position="21"/>
    </location>
</feature>
<dbReference type="SUPFAM" id="SSF53474">
    <property type="entry name" value="alpha/beta-Hydrolases"/>
    <property type="match status" value="1"/>
</dbReference>
<protein>
    <submittedName>
        <fullName evidence="4">Alpha/beta hydrolase</fullName>
    </submittedName>
</protein>
<dbReference type="PANTHER" id="PTHR43798">
    <property type="entry name" value="MONOACYLGLYCEROL LIPASE"/>
    <property type="match status" value="1"/>
</dbReference>
<keyword evidence="1 4" id="KW-0378">Hydrolase</keyword>
<dbReference type="Gene3D" id="3.40.50.1820">
    <property type="entry name" value="alpha/beta hydrolase"/>
    <property type="match status" value="1"/>
</dbReference>
<comment type="caution">
    <text evidence="4">The sequence shown here is derived from an EMBL/GenBank/DDBJ whole genome shotgun (WGS) entry which is preliminary data.</text>
</comment>
<dbReference type="Pfam" id="PF00561">
    <property type="entry name" value="Abhydrolase_1"/>
    <property type="match status" value="1"/>
</dbReference>
<sequence>MNHKKLLLIACLSFFGLPLFAQVNTTVDVNLVKEIPVKKFVNKAFKASVDIKNQPSDVTGQASFFMLQVGKSDYDFINHTGKGSLPAKNDTTWHHYELQGTIDPNAQKMWLYINTKGNGNFYYDNFGLEIETAPGVWTKIEVPNGDFEQATNPLKDYKGTESLKTKTGLSISLEKTQDPRYLSYIHIAATGGKIIERYGQNSSRGQYVNSQGCKIYYEIYGQGEPLLLLHGNGGSIASFKAQIPELAKHYQVIAVDTRGQGKSTDTQSSSFSYNQFADDMKTLLDTLKLKQVNVVGWSDGGNTGLILAMKHPNYVKKLVALGANLNPSEEAVSTKILNQAKKDLAKLQAKNEPQDQVTIRLLQMILTEPQIDPASLKTISAKTLILAGEKDLILEPHTQLIGRSIPNAQVLILKGQTHFVPEENPALFTQTVLDFLAKP</sequence>
<dbReference type="RefSeq" id="WP_330106347.1">
    <property type="nucleotide sequence ID" value="NZ_JAZDQT010000001.1"/>
</dbReference>
<dbReference type="EMBL" id="JAZDQT010000001">
    <property type="protein sequence ID" value="MEE1943960.1"/>
    <property type="molecule type" value="Genomic_DNA"/>
</dbReference>
<evidence type="ECO:0000259" key="3">
    <source>
        <dbReference type="Pfam" id="PF00561"/>
    </source>
</evidence>
<gene>
    <name evidence="4" type="ORF">VRU48_02495</name>
</gene>
<dbReference type="Gene3D" id="2.60.120.260">
    <property type="entry name" value="Galactose-binding domain-like"/>
    <property type="match status" value="1"/>
</dbReference>
<dbReference type="GO" id="GO:0016787">
    <property type="term" value="F:hydrolase activity"/>
    <property type="evidence" value="ECO:0007669"/>
    <property type="project" value="UniProtKB-KW"/>
</dbReference>
<dbReference type="InterPro" id="IPR000073">
    <property type="entry name" value="AB_hydrolase_1"/>
</dbReference>
<dbReference type="PANTHER" id="PTHR43798:SF31">
    <property type="entry name" value="AB HYDROLASE SUPERFAMILY PROTEIN YCLE"/>
    <property type="match status" value="1"/>
</dbReference>
<dbReference type="Proteomes" id="UP001336835">
    <property type="component" value="Unassembled WGS sequence"/>
</dbReference>
<keyword evidence="2" id="KW-0732">Signal</keyword>
<feature type="domain" description="AB hydrolase-1" evidence="3">
    <location>
        <begin position="225"/>
        <end position="328"/>
    </location>
</feature>
<feature type="chain" id="PRO_5046001824" evidence="2">
    <location>
        <begin position="22"/>
        <end position="439"/>
    </location>
</feature>
<evidence type="ECO:0000256" key="1">
    <source>
        <dbReference type="ARBA" id="ARBA00022801"/>
    </source>
</evidence>
<evidence type="ECO:0000313" key="4">
    <source>
        <dbReference type="EMBL" id="MEE1943960.1"/>
    </source>
</evidence>
<dbReference type="InterPro" id="IPR050266">
    <property type="entry name" value="AB_hydrolase_sf"/>
</dbReference>
<evidence type="ECO:0000256" key="2">
    <source>
        <dbReference type="SAM" id="SignalP"/>
    </source>
</evidence>
<dbReference type="PRINTS" id="PR00111">
    <property type="entry name" value="ABHYDROLASE"/>
</dbReference>
<name>A0ABU7I3C4_9SPHI</name>
<keyword evidence="5" id="KW-1185">Reference proteome</keyword>
<accession>A0ABU7I3C4</accession>
<evidence type="ECO:0000313" key="5">
    <source>
        <dbReference type="Proteomes" id="UP001336835"/>
    </source>
</evidence>
<dbReference type="InterPro" id="IPR029058">
    <property type="entry name" value="AB_hydrolase_fold"/>
</dbReference>
<reference evidence="4 5" key="1">
    <citation type="submission" date="2024-01" db="EMBL/GenBank/DDBJ databases">
        <title>Pedobacter sp. nov., isolated from fresh soil.</title>
        <authorList>
            <person name="Le N.T.T."/>
        </authorList>
    </citation>
    <scope>NUCLEOTIDE SEQUENCE [LARGE SCALE GENOMIC DNA]</scope>
    <source>
        <strain evidence="4 5">KR3-3</strain>
    </source>
</reference>